<evidence type="ECO:0000313" key="5">
    <source>
        <dbReference type="Proteomes" id="UP000291020"/>
    </source>
</evidence>
<accession>A0A452INZ7</accession>
<feature type="region of interest" description="Disordered" evidence="3">
    <location>
        <begin position="1"/>
        <end position="32"/>
    </location>
</feature>
<evidence type="ECO:0000256" key="3">
    <source>
        <dbReference type="SAM" id="MobiDB-lite"/>
    </source>
</evidence>
<protein>
    <submittedName>
        <fullName evidence="4">Uncharacterized protein</fullName>
    </submittedName>
</protein>
<dbReference type="PANTHER" id="PTHR34768:SF2">
    <property type="entry name" value="COILED-COIL DOMAIN CONTAINING 89"/>
    <property type="match status" value="1"/>
</dbReference>
<reference evidence="4" key="2">
    <citation type="submission" date="2025-08" db="UniProtKB">
        <authorList>
            <consortium name="Ensembl"/>
        </authorList>
    </citation>
    <scope>IDENTIFICATION</scope>
</reference>
<evidence type="ECO:0000256" key="2">
    <source>
        <dbReference type="SAM" id="Coils"/>
    </source>
</evidence>
<feature type="region of interest" description="Disordered" evidence="3">
    <location>
        <begin position="183"/>
        <end position="217"/>
    </location>
</feature>
<reference evidence="4" key="3">
    <citation type="submission" date="2025-09" db="UniProtKB">
        <authorList>
            <consortium name="Ensembl"/>
        </authorList>
    </citation>
    <scope>IDENTIFICATION</scope>
</reference>
<dbReference type="Proteomes" id="UP000291020">
    <property type="component" value="Unassembled WGS sequence"/>
</dbReference>
<keyword evidence="5" id="KW-1185">Reference proteome</keyword>
<sequence length="366" mass="42983">MRDSSSMPQDEKDPEMSCPTNDSKEAEIETKGDMRDLYEALEKLHGLSDGEKGEKALLRSRLHEQSQLICILKKRADDTLMRCKALESLNLELEELRMEDSVRLESQTRRAQQLEERFMDLAANHEDMIRFKDEYKQQNMLLREENKCLRQENQTLFSQALKEKEAEVLQLTSQGKRLSQEVDSLKERCAQDSHRAQEREKELLEAQSQQASVHAKETDLLRSQLQSLEEKHCQTVAQLEQAERQQKAEGSELQAKLERVSREKEELLHLAMERGKTLQEKQREIQQLEKKLETAERARLTAEERFVREVAAVDSNLRVQELQRHVEGSEQAYSELWMQFDAYKKHSMDLLTKEKELNNKLRHFMS</sequence>
<dbReference type="InterPro" id="IPR043450">
    <property type="entry name" value="CCDC89-like"/>
</dbReference>
<organism evidence="4 5">
    <name type="scientific">Gopherus agassizii</name>
    <name type="common">Agassiz's desert tortoise</name>
    <dbReference type="NCBI Taxonomy" id="38772"/>
    <lineage>
        <taxon>Eukaryota</taxon>
        <taxon>Metazoa</taxon>
        <taxon>Chordata</taxon>
        <taxon>Craniata</taxon>
        <taxon>Vertebrata</taxon>
        <taxon>Euteleostomi</taxon>
        <taxon>Archelosauria</taxon>
        <taxon>Testudinata</taxon>
        <taxon>Testudines</taxon>
        <taxon>Cryptodira</taxon>
        <taxon>Durocryptodira</taxon>
        <taxon>Testudinoidea</taxon>
        <taxon>Testudinidae</taxon>
        <taxon>Gopherus</taxon>
    </lineage>
</organism>
<evidence type="ECO:0000313" key="4">
    <source>
        <dbReference type="Ensembl" id="ENSGAGP00000029574.1"/>
    </source>
</evidence>
<feature type="coiled-coil region" evidence="2">
    <location>
        <begin position="236"/>
        <end position="305"/>
    </location>
</feature>
<evidence type="ECO:0000256" key="1">
    <source>
        <dbReference type="ARBA" id="ARBA00023054"/>
    </source>
</evidence>
<feature type="compositionally biased region" description="Basic and acidic residues" evidence="3">
    <location>
        <begin position="22"/>
        <end position="32"/>
    </location>
</feature>
<dbReference type="PANTHER" id="PTHR34768">
    <property type="entry name" value="COILED-COIL DOMAIN-CONTAINING PROTEIN 89"/>
    <property type="match status" value="1"/>
</dbReference>
<proteinExistence type="predicted"/>
<dbReference type="Ensembl" id="ENSGAGT00000033583.1">
    <property type="protein sequence ID" value="ENSGAGP00000029574.1"/>
    <property type="gene ID" value="ENSGAGG00000021362.1"/>
</dbReference>
<feature type="compositionally biased region" description="Basic and acidic residues" evidence="3">
    <location>
        <begin position="183"/>
        <end position="204"/>
    </location>
</feature>
<reference evidence="5" key="1">
    <citation type="journal article" date="2017" name="PLoS ONE">
        <title>The Agassiz's desert tortoise genome provides a resource for the conservation of a threatened species.</title>
        <authorList>
            <person name="Tollis M."/>
            <person name="DeNardo D.F."/>
            <person name="Cornelius J.A."/>
            <person name="Dolby G.A."/>
            <person name="Edwards T."/>
            <person name="Henen B.T."/>
            <person name="Karl A.E."/>
            <person name="Murphy R.W."/>
            <person name="Kusumi K."/>
        </authorList>
    </citation>
    <scope>NUCLEOTIDE SEQUENCE [LARGE SCALE GENOMIC DNA]</scope>
</reference>
<keyword evidence="1 2" id="KW-0175">Coiled coil</keyword>
<name>A0A452INZ7_9SAUR</name>
<feature type="compositionally biased region" description="Basic and acidic residues" evidence="3">
    <location>
        <begin position="1"/>
        <end position="15"/>
    </location>
</feature>
<dbReference type="AlphaFoldDB" id="A0A452INZ7"/>